<evidence type="ECO:0000259" key="12">
    <source>
        <dbReference type="Pfam" id="PF02782"/>
    </source>
</evidence>
<organism evidence="13">
    <name type="scientific">marine metagenome</name>
    <dbReference type="NCBI Taxonomy" id="408172"/>
    <lineage>
        <taxon>unclassified sequences</taxon>
        <taxon>metagenomes</taxon>
        <taxon>ecological metagenomes</taxon>
    </lineage>
</organism>
<dbReference type="InterPro" id="IPR018483">
    <property type="entry name" value="Carb_kinase_FGGY_CS"/>
</dbReference>
<dbReference type="NCBIfam" id="TIGR01311">
    <property type="entry name" value="glycerol_kin"/>
    <property type="match status" value="1"/>
</dbReference>
<name>A0A381PJY6_9ZZZZ</name>
<keyword evidence="5" id="KW-0547">Nucleotide-binding</keyword>
<dbReference type="GO" id="GO:0005829">
    <property type="term" value="C:cytosol"/>
    <property type="evidence" value="ECO:0007669"/>
    <property type="project" value="UniProtKB-ARBA"/>
</dbReference>
<dbReference type="InterPro" id="IPR018484">
    <property type="entry name" value="FGGY_N"/>
</dbReference>
<evidence type="ECO:0000256" key="7">
    <source>
        <dbReference type="ARBA" id="ARBA00022798"/>
    </source>
</evidence>
<dbReference type="Gene3D" id="3.30.420.40">
    <property type="match status" value="2"/>
</dbReference>
<evidence type="ECO:0000256" key="2">
    <source>
        <dbReference type="ARBA" id="ARBA00009156"/>
    </source>
</evidence>
<protein>
    <recommendedName>
        <fullName evidence="3">glycerol kinase</fullName>
        <ecNumber evidence="3">2.7.1.30</ecNumber>
    </recommendedName>
    <alternativeName>
        <fullName evidence="9">ATP:glycerol 3-phosphotransferase</fullName>
    </alternativeName>
</protein>
<dbReference type="CDD" id="cd07786">
    <property type="entry name" value="FGGY_EcGK_like"/>
    <property type="match status" value="1"/>
</dbReference>
<dbReference type="PANTHER" id="PTHR10196:SF78">
    <property type="entry name" value="GLYCEROL KINASE"/>
    <property type="match status" value="1"/>
</dbReference>
<dbReference type="EMBL" id="UINC01000983">
    <property type="protein sequence ID" value="SUZ66389.1"/>
    <property type="molecule type" value="Genomic_DNA"/>
</dbReference>
<dbReference type="InterPro" id="IPR000577">
    <property type="entry name" value="Carb_kinase_FGGY"/>
</dbReference>
<dbReference type="Pfam" id="PF00370">
    <property type="entry name" value="FGGY_N"/>
    <property type="match status" value="1"/>
</dbReference>
<feature type="domain" description="Carbohydrate kinase FGGY N-terminal" evidence="11">
    <location>
        <begin position="3"/>
        <end position="248"/>
    </location>
</feature>
<evidence type="ECO:0000256" key="4">
    <source>
        <dbReference type="ARBA" id="ARBA00022679"/>
    </source>
</evidence>
<evidence type="ECO:0000256" key="3">
    <source>
        <dbReference type="ARBA" id="ARBA00012099"/>
    </source>
</evidence>
<dbReference type="NCBIfam" id="NF000756">
    <property type="entry name" value="PRK00047.1"/>
    <property type="match status" value="1"/>
</dbReference>
<proteinExistence type="inferred from homology"/>
<evidence type="ECO:0000256" key="6">
    <source>
        <dbReference type="ARBA" id="ARBA00022777"/>
    </source>
</evidence>
<dbReference type="GO" id="GO:0005524">
    <property type="term" value="F:ATP binding"/>
    <property type="evidence" value="ECO:0007669"/>
    <property type="project" value="UniProtKB-KW"/>
</dbReference>
<accession>A0A381PJY6</accession>
<evidence type="ECO:0000256" key="8">
    <source>
        <dbReference type="ARBA" id="ARBA00022840"/>
    </source>
</evidence>
<dbReference type="InterPro" id="IPR005999">
    <property type="entry name" value="Glycerol_kin"/>
</dbReference>
<dbReference type="FunFam" id="3.30.420.40:FF:000007">
    <property type="entry name" value="Glycerol kinase"/>
    <property type="match status" value="1"/>
</dbReference>
<comment type="similarity">
    <text evidence="2">Belongs to the FGGY kinase family.</text>
</comment>
<evidence type="ECO:0000259" key="11">
    <source>
        <dbReference type="Pfam" id="PF00370"/>
    </source>
</evidence>
<dbReference type="GO" id="GO:0019563">
    <property type="term" value="P:glycerol catabolic process"/>
    <property type="evidence" value="ECO:0007669"/>
    <property type="project" value="TreeGrafter"/>
</dbReference>
<comment type="catalytic activity">
    <reaction evidence="10">
        <text>glycerol + ATP = sn-glycerol 3-phosphate + ADP + H(+)</text>
        <dbReference type="Rhea" id="RHEA:21644"/>
        <dbReference type="ChEBI" id="CHEBI:15378"/>
        <dbReference type="ChEBI" id="CHEBI:17754"/>
        <dbReference type="ChEBI" id="CHEBI:30616"/>
        <dbReference type="ChEBI" id="CHEBI:57597"/>
        <dbReference type="ChEBI" id="CHEBI:456216"/>
        <dbReference type="EC" id="2.7.1.30"/>
    </reaction>
</comment>
<dbReference type="FunFam" id="3.30.420.40:FF:000008">
    <property type="entry name" value="Glycerol kinase"/>
    <property type="match status" value="1"/>
</dbReference>
<keyword evidence="8" id="KW-0067">ATP-binding</keyword>
<keyword evidence="6" id="KW-0418">Kinase</keyword>
<dbReference type="PIRSF" id="PIRSF000538">
    <property type="entry name" value="GlpK"/>
    <property type="match status" value="1"/>
</dbReference>
<sequence length="494" mass="53502">MKYVLAIDQGTSSSRAIVFDDAGNPVGEGSCPFDQIFPHDGWVEQDPEVIWSTTLKAARDAIASSPVEAAGIDAIGITNQRETTLLWDAESGQPVHSAIVWQDRRTAERCVQMQSDGMATTISQITGLVIDPYFSSTKVEWLLRQPDTQRLARAGRLRFGTVDSFLVWRLTGGRTHATDATNAARTQLFDITRQDWSDILLDYFEIPASLLPEVKDCVADYGRSEAQWFGAEIPIVGIAGDQHAALIGQGCISSGMVKSTYGTGCFVMANTGTKRVDSTTGLLTTVGYRINGRTTFAMEGSIFSAGVAVKWLRDKLGFIENAAETGEIAKNADGNTNGVYVVPAFTGLGAPHWRSDARGVISGLTLDSGVDEIVTATLSSIAFQTMDLFNAFRSDGVEPRQVRIDGGMVQNDWFCQFLSDVTELVLERPKVTETTALGAGFLAAIGAGLINGLENASNHWAIERRFSPVMEEEVRSERVAGWKRAVSQALALDP</sequence>
<evidence type="ECO:0000256" key="5">
    <source>
        <dbReference type="ARBA" id="ARBA00022741"/>
    </source>
</evidence>
<dbReference type="InterPro" id="IPR043129">
    <property type="entry name" value="ATPase_NBD"/>
</dbReference>
<dbReference type="GO" id="GO:0006072">
    <property type="term" value="P:glycerol-3-phosphate metabolic process"/>
    <property type="evidence" value="ECO:0007669"/>
    <property type="project" value="InterPro"/>
</dbReference>
<keyword evidence="4" id="KW-0808">Transferase</keyword>
<reference evidence="13" key="1">
    <citation type="submission" date="2018-05" db="EMBL/GenBank/DDBJ databases">
        <authorList>
            <person name="Lanie J.A."/>
            <person name="Ng W.-L."/>
            <person name="Kazmierczak K.M."/>
            <person name="Andrzejewski T.M."/>
            <person name="Davidsen T.M."/>
            <person name="Wayne K.J."/>
            <person name="Tettelin H."/>
            <person name="Glass J.I."/>
            <person name="Rusch D."/>
            <person name="Podicherti R."/>
            <person name="Tsui H.-C.T."/>
            <person name="Winkler M.E."/>
        </authorList>
    </citation>
    <scope>NUCLEOTIDE SEQUENCE</scope>
</reference>
<dbReference type="SUPFAM" id="SSF53067">
    <property type="entry name" value="Actin-like ATPase domain"/>
    <property type="match status" value="2"/>
</dbReference>
<dbReference type="GO" id="GO:0004370">
    <property type="term" value="F:glycerol kinase activity"/>
    <property type="evidence" value="ECO:0007669"/>
    <property type="project" value="UniProtKB-EC"/>
</dbReference>
<feature type="domain" description="Carbohydrate kinase FGGY C-terminal" evidence="12">
    <location>
        <begin position="259"/>
        <end position="446"/>
    </location>
</feature>
<keyword evidence="7" id="KW-0319">Glycerol metabolism</keyword>
<dbReference type="AlphaFoldDB" id="A0A381PJY6"/>
<dbReference type="PANTHER" id="PTHR10196">
    <property type="entry name" value="SUGAR KINASE"/>
    <property type="match status" value="1"/>
</dbReference>
<dbReference type="PROSITE" id="PS00933">
    <property type="entry name" value="FGGY_KINASES_1"/>
    <property type="match status" value="1"/>
</dbReference>
<comment type="pathway">
    <text evidence="1">Polyol metabolism; glycerol degradation via glycerol kinase pathway; sn-glycerol 3-phosphate from glycerol: step 1/1.</text>
</comment>
<dbReference type="Pfam" id="PF02782">
    <property type="entry name" value="FGGY_C"/>
    <property type="match status" value="1"/>
</dbReference>
<gene>
    <name evidence="13" type="ORF">METZ01_LOCUS19243</name>
</gene>
<evidence type="ECO:0000256" key="9">
    <source>
        <dbReference type="ARBA" id="ARBA00043149"/>
    </source>
</evidence>
<evidence type="ECO:0000313" key="13">
    <source>
        <dbReference type="EMBL" id="SUZ66389.1"/>
    </source>
</evidence>
<dbReference type="EC" id="2.7.1.30" evidence="3"/>
<evidence type="ECO:0000256" key="10">
    <source>
        <dbReference type="ARBA" id="ARBA00052101"/>
    </source>
</evidence>
<dbReference type="InterPro" id="IPR018485">
    <property type="entry name" value="FGGY_C"/>
</dbReference>
<evidence type="ECO:0000256" key="1">
    <source>
        <dbReference type="ARBA" id="ARBA00005190"/>
    </source>
</evidence>